<dbReference type="AlphaFoldDB" id="A0A4R6NBF4"/>
<gene>
    <name evidence="9" type="ORF">DFR39_101422</name>
</gene>
<feature type="chain" id="PRO_5020420884" evidence="8">
    <location>
        <begin position="24"/>
        <end position="505"/>
    </location>
</feature>
<evidence type="ECO:0000313" key="10">
    <source>
        <dbReference type="Proteomes" id="UP000295357"/>
    </source>
</evidence>
<dbReference type="SUPFAM" id="SSF56935">
    <property type="entry name" value="Porins"/>
    <property type="match status" value="1"/>
</dbReference>
<feature type="signal peptide" evidence="8">
    <location>
        <begin position="1"/>
        <end position="23"/>
    </location>
</feature>
<evidence type="ECO:0000256" key="1">
    <source>
        <dbReference type="ARBA" id="ARBA00004571"/>
    </source>
</evidence>
<dbReference type="Proteomes" id="UP000295357">
    <property type="component" value="Unassembled WGS sequence"/>
</dbReference>
<organism evidence="9 10">
    <name type="scientific">Roseateles asaccharophilus</name>
    <dbReference type="NCBI Taxonomy" id="582607"/>
    <lineage>
        <taxon>Bacteria</taxon>
        <taxon>Pseudomonadati</taxon>
        <taxon>Pseudomonadota</taxon>
        <taxon>Betaproteobacteria</taxon>
        <taxon>Burkholderiales</taxon>
        <taxon>Sphaerotilaceae</taxon>
        <taxon>Roseateles</taxon>
    </lineage>
</organism>
<evidence type="ECO:0000256" key="4">
    <source>
        <dbReference type="ARBA" id="ARBA00022692"/>
    </source>
</evidence>
<dbReference type="GO" id="GO:0015483">
    <property type="term" value="F:long-chain fatty acid transporting porin activity"/>
    <property type="evidence" value="ECO:0007669"/>
    <property type="project" value="TreeGrafter"/>
</dbReference>
<dbReference type="Gene3D" id="2.40.160.60">
    <property type="entry name" value="Outer membrane protein transport protein (OMPP1/FadL/TodX)"/>
    <property type="match status" value="1"/>
</dbReference>
<name>A0A4R6NBF4_9BURK</name>
<dbReference type="Pfam" id="PF03349">
    <property type="entry name" value="Toluene_X"/>
    <property type="match status" value="1"/>
</dbReference>
<dbReference type="PANTHER" id="PTHR35093">
    <property type="entry name" value="OUTER MEMBRANE PROTEIN NMB0088-RELATED"/>
    <property type="match status" value="1"/>
</dbReference>
<evidence type="ECO:0000256" key="5">
    <source>
        <dbReference type="ARBA" id="ARBA00022729"/>
    </source>
</evidence>
<dbReference type="OrthoDB" id="19849at2"/>
<keyword evidence="7" id="KW-0998">Cell outer membrane</keyword>
<dbReference type="GO" id="GO:0009279">
    <property type="term" value="C:cell outer membrane"/>
    <property type="evidence" value="ECO:0007669"/>
    <property type="project" value="UniProtKB-SubCell"/>
</dbReference>
<comment type="subcellular location">
    <subcellularLocation>
        <location evidence="1">Cell outer membrane</location>
        <topology evidence="1">Multi-pass membrane protein</topology>
    </subcellularLocation>
</comment>
<comment type="caution">
    <text evidence="9">The sequence shown here is derived from an EMBL/GenBank/DDBJ whole genome shotgun (WGS) entry which is preliminary data.</text>
</comment>
<protein>
    <submittedName>
        <fullName evidence="9">Long-chain fatty acid transport protein</fullName>
    </submittedName>
</protein>
<evidence type="ECO:0000256" key="7">
    <source>
        <dbReference type="ARBA" id="ARBA00023237"/>
    </source>
</evidence>
<dbReference type="InterPro" id="IPR005017">
    <property type="entry name" value="OMPP1/FadL/TodX"/>
</dbReference>
<evidence type="ECO:0000256" key="8">
    <source>
        <dbReference type="SAM" id="SignalP"/>
    </source>
</evidence>
<comment type="similarity">
    <text evidence="2">Belongs to the OmpP1/FadL family.</text>
</comment>
<keyword evidence="10" id="KW-1185">Reference proteome</keyword>
<evidence type="ECO:0000256" key="2">
    <source>
        <dbReference type="ARBA" id="ARBA00008163"/>
    </source>
</evidence>
<keyword evidence="4" id="KW-0812">Transmembrane</keyword>
<dbReference type="PANTHER" id="PTHR35093:SF8">
    <property type="entry name" value="OUTER MEMBRANE PROTEIN NMB0088-RELATED"/>
    <property type="match status" value="1"/>
</dbReference>
<proteinExistence type="inferred from homology"/>
<dbReference type="RefSeq" id="WP_133601875.1">
    <property type="nucleotide sequence ID" value="NZ_JAUFPJ010000001.1"/>
</dbReference>
<evidence type="ECO:0000313" key="9">
    <source>
        <dbReference type="EMBL" id="TDP12948.1"/>
    </source>
</evidence>
<accession>A0A4R6NBF4</accession>
<evidence type="ECO:0000256" key="3">
    <source>
        <dbReference type="ARBA" id="ARBA00022452"/>
    </source>
</evidence>
<keyword evidence="5 8" id="KW-0732">Signal</keyword>
<evidence type="ECO:0000256" key="6">
    <source>
        <dbReference type="ARBA" id="ARBA00023136"/>
    </source>
</evidence>
<keyword evidence="3" id="KW-1134">Transmembrane beta strand</keyword>
<keyword evidence="6" id="KW-0472">Membrane</keyword>
<sequence length="505" mass="54025">MRFAPSPIMFGLLCALASSSVLASGYHFGSQSASAQGTANANAAEASDATVLFYNPAGMTRLDGTQASGVLNIVVPSTKYSDQGSVTSFGLPISGGDTKKFVKTTAVPHGYLTHKLSNDLSVGMAVFVPFGSKTEYDKNWAGRYTSLSTELTTIAFNPSVAYKLSPKLSVGAGLTAQYIDGKLVKGADFGSGALGNLINQLVAANAAANPGVPVQMIRATVMNQLSGLVKQVSGNPAYSGGVEVTGDDWGFGFNLGLMYEYDKDTRFGLAYRSSISHQLKGNATWNVATPAGNLATLLNTALASVQPGAGTAIQQRLLAAYTNSDARLNIDTPESLSFNFFKQHERFGVMGDITWTRHSRFKELRIDFANNLPDSNTPENWTDTLRASLGLNYHWSDALTLRGGVAFDQSPVNPRNRTASLPDNDRSWLSAGMNWKLDKKRSIDLAASYVHVKAGQIDQFDNGGITDASGSQICDATRNTSSCATTRGRYKLNSLLFGVQYNQQF</sequence>
<dbReference type="EMBL" id="SNXE01000001">
    <property type="protein sequence ID" value="TDP12948.1"/>
    <property type="molecule type" value="Genomic_DNA"/>
</dbReference>
<reference evidence="9 10" key="1">
    <citation type="submission" date="2019-03" db="EMBL/GenBank/DDBJ databases">
        <title>Genomic Encyclopedia of Type Strains, Phase IV (KMG-IV): sequencing the most valuable type-strain genomes for metagenomic binning, comparative biology and taxonomic classification.</title>
        <authorList>
            <person name="Goeker M."/>
        </authorList>
    </citation>
    <scope>NUCLEOTIDE SEQUENCE [LARGE SCALE GENOMIC DNA]</scope>
    <source>
        <strain evidence="9 10">DSM 25082</strain>
    </source>
</reference>